<dbReference type="GO" id="GO:0008658">
    <property type="term" value="F:penicillin binding"/>
    <property type="evidence" value="ECO:0007669"/>
    <property type="project" value="InterPro"/>
</dbReference>
<dbReference type="InterPro" id="IPR050396">
    <property type="entry name" value="Glycosyltr_51/Transpeptidase"/>
</dbReference>
<dbReference type="STRING" id="1805209.AUJ73_04720"/>
<evidence type="ECO:0000256" key="3">
    <source>
        <dbReference type="ARBA" id="ARBA00007739"/>
    </source>
</evidence>
<keyword evidence="14" id="KW-0961">Cell wall biogenesis/degradation</keyword>
<evidence type="ECO:0000256" key="6">
    <source>
        <dbReference type="ARBA" id="ARBA00022670"/>
    </source>
</evidence>
<keyword evidence="7" id="KW-0328">Glycosyltransferase</keyword>
<dbReference type="Pfam" id="PF00912">
    <property type="entry name" value="Transgly"/>
    <property type="match status" value="1"/>
</dbReference>
<evidence type="ECO:0000256" key="10">
    <source>
        <dbReference type="ARBA" id="ARBA00022960"/>
    </source>
</evidence>
<dbReference type="FunFam" id="1.10.3810.10:FF:000001">
    <property type="entry name" value="Penicillin-binding protein 1A"/>
    <property type="match status" value="1"/>
</dbReference>
<keyword evidence="11" id="KW-0573">Peptidoglycan synthesis</keyword>
<dbReference type="Proteomes" id="UP000183120">
    <property type="component" value="Unassembled WGS sequence"/>
</dbReference>
<evidence type="ECO:0000256" key="12">
    <source>
        <dbReference type="ARBA" id="ARBA00023136"/>
    </source>
</evidence>
<proteinExistence type="inferred from homology"/>
<dbReference type="EMBL" id="MNUY01000074">
    <property type="protein sequence ID" value="OIO12965.1"/>
    <property type="molecule type" value="Genomic_DNA"/>
</dbReference>
<feature type="domain" description="Penicillin-binding protein transpeptidase" evidence="18">
    <location>
        <begin position="490"/>
        <end position="763"/>
    </location>
</feature>
<dbReference type="Pfam" id="PF00905">
    <property type="entry name" value="Transpeptidase"/>
    <property type="match status" value="1"/>
</dbReference>
<dbReference type="Gene3D" id="1.10.3810.10">
    <property type="entry name" value="Biosynthetic peptidoglycan transglycosylase-like"/>
    <property type="match status" value="1"/>
</dbReference>
<dbReference type="GO" id="GO:0009002">
    <property type="term" value="F:serine-type D-Ala-D-Ala carboxypeptidase activity"/>
    <property type="evidence" value="ECO:0007669"/>
    <property type="project" value="UniProtKB-EC"/>
</dbReference>
<evidence type="ECO:0000256" key="15">
    <source>
        <dbReference type="ARBA" id="ARBA00034000"/>
    </source>
</evidence>
<dbReference type="PANTHER" id="PTHR32282:SF11">
    <property type="entry name" value="PENICILLIN-BINDING PROTEIN 1B"/>
    <property type="match status" value="1"/>
</dbReference>
<dbReference type="GO" id="GO:0008360">
    <property type="term" value="P:regulation of cell shape"/>
    <property type="evidence" value="ECO:0007669"/>
    <property type="project" value="UniProtKB-KW"/>
</dbReference>
<comment type="subcellular location">
    <subcellularLocation>
        <location evidence="1">Cell membrane</location>
    </subcellularLocation>
</comment>
<evidence type="ECO:0000256" key="14">
    <source>
        <dbReference type="ARBA" id="ARBA00023316"/>
    </source>
</evidence>
<evidence type="ECO:0000259" key="18">
    <source>
        <dbReference type="Pfam" id="PF00905"/>
    </source>
</evidence>
<dbReference type="AlphaFoldDB" id="A0A1J4TQL2"/>
<dbReference type="InterPro" id="IPR001460">
    <property type="entry name" value="PCN-bd_Tpept"/>
</dbReference>
<keyword evidence="12" id="KW-0472">Membrane</keyword>
<dbReference type="GO" id="GO:0030288">
    <property type="term" value="C:outer membrane-bounded periplasmic space"/>
    <property type="evidence" value="ECO:0007669"/>
    <property type="project" value="TreeGrafter"/>
</dbReference>
<comment type="similarity">
    <text evidence="2">In the C-terminal section; belongs to the transpeptidase family.</text>
</comment>
<keyword evidence="6" id="KW-0645">Protease</keyword>
<evidence type="ECO:0000256" key="8">
    <source>
        <dbReference type="ARBA" id="ARBA00022679"/>
    </source>
</evidence>
<keyword evidence="5" id="KW-0121">Carboxypeptidase</keyword>
<dbReference type="InterPro" id="IPR036950">
    <property type="entry name" value="PBP_transglycosylase"/>
</dbReference>
<evidence type="ECO:0000313" key="21">
    <source>
        <dbReference type="Proteomes" id="UP000183120"/>
    </source>
</evidence>
<dbReference type="SUPFAM" id="SSF53955">
    <property type="entry name" value="Lysozyme-like"/>
    <property type="match status" value="1"/>
</dbReference>
<dbReference type="InterPro" id="IPR001264">
    <property type="entry name" value="Glyco_trans_51"/>
</dbReference>
<evidence type="ECO:0000256" key="1">
    <source>
        <dbReference type="ARBA" id="ARBA00004236"/>
    </source>
</evidence>
<dbReference type="GO" id="GO:0008955">
    <property type="term" value="F:peptidoglycan glycosyltransferase activity"/>
    <property type="evidence" value="ECO:0007669"/>
    <property type="project" value="UniProtKB-EC"/>
</dbReference>
<keyword evidence="9" id="KW-0378">Hydrolase</keyword>
<evidence type="ECO:0000259" key="19">
    <source>
        <dbReference type="Pfam" id="PF00912"/>
    </source>
</evidence>
<keyword evidence="13" id="KW-0511">Multifunctional enzyme</keyword>
<protein>
    <submittedName>
        <fullName evidence="20">Uncharacterized protein</fullName>
    </submittedName>
</protein>
<feature type="region of interest" description="Disordered" evidence="17">
    <location>
        <begin position="850"/>
        <end position="873"/>
    </location>
</feature>
<dbReference type="GO" id="GO:0006508">
    <property type="term" value="P:proteolysis"/>
    <property type="evidence" value="ECO:0007669"/>
    <property type="project" value="UniProtKB-KW"/>
</dbReference>
<evidence type="ECO:0000256" key="9">
    <source>
        <dbReference type="ARBA" id="ARBA00022801"/>
    </source>
</evidence>
<dbReference type="GO" id="GO:0009252">
    <property type="term" value="P:peptidoglycan biosynthetic process"/>
    <property type="evidence" value="ECO:0007669"/>
    <property type="project" value="UniProtKB-KW"/>
</dbReference>
<dbReference type="GO" id="GO:0071555">
    <property type="term" value="P:cell wall organization"/>
    <property type="evidence" value="ECO:0007669"/>
    <property type="project" value="UniProtKB-KW"/>
</dbReference>
<accession>A0A1J4TQL2</accession>
<evidence type="ECO:0000256" key="2">
    <source>
        <dbReference type="ARBA" id="ARBA00007090"/>
    </source>
</evidence>
<feature type="domain" description="Glycosyl transferase family 51" evidence="19">
    <location>
        <begin position="221"/>
        <end position="399"/>
    </location>
</feature>
<sequence>MVLRNLFHFNFSKTKKRKNKKAVMKTIGQKHPKKHLFRKKESHKKYSAKNTKNISKLESKRKNTSSTHIFSDALFHLRLVRIIGLGNYAKLYPSSLISLITKRPTIPAFSFRLQKSRRIKLRKAFIKKINKNFHILFSHKRKKKQNKSYLKSKKPKTAGLSFRFQLPHFHPWVKRIALAGTVLGLVAVSAFYWFVFKDLPSPSILATVDSPQTTIIRDRNGQILYRVYKSANRTWLAWDNIPENVKKATVAIEDAEFYHHFGVSPKAILRAFVYNLQQQHINGFQGGSTITQQLVKNRLLDSSKTYTRKLKEVVLAIWTERLYSKQDILTFYLNEVGYGGPAYGIEAAAQMYFGKPAGNLTLAEAAFLSGLPAAPTSFSPFGANPDLATNRQNQVLERMLKLKMISETEYQEALNQKLAFAPQKIDLLAPHFVMYIKDQLVQKLGEARVTEGGLDVTTTLDLSIQQKAEEIVKRQITEIKGVFNIHNAGTLVTDPATGEILAMVGSVDYFDITNKGYVNVTTALRQPGSSIKPVNYAYAFDHGFSPSSRIEDAPVVYTAPGSKEKYAPVNYDGKFHGSVTLRSALANSYNIPAVKLLNSYGVNKMIELGKAMGIRSWNNIPPIGLSLTLGGAEVTMLDMARAYQTIANYGKLKDLAGVKEIRDNRGHDITDQYYESDKKNPAMVDKVQAEENQQVISPLASYWLIEILADNAARMPAFGNYAKLSVPNHKIAVKTGTSNNFRDNWTIGFSPEYLVATWVGNNDGSFMNKNLVSGITGAAPIWYEIMSNLLADKPPKDFPTPSGLIPVTICAVNGLLTCPNCPQEKTEYFTADKVPTQKCYFRPASECEEAKKQAEGKSDEERKPLLSGCWSGN</sequence>
<comment type="catalytic activity">
    <reaction evidence="16">
        <text>[GlcNAc-(1-&gt;4)-Mur2Ac(oyl-L-Ala-gamma-D-Glu-L-Lys-D-Ala-D-Ala)](n)-di-trans,octa-cis-undecaprenyl diphosphate + beta-D-GlcNAc-(1-&gt;4)-Mur2Ac(oyl-L-Ala-gamma-D-Glu-L-Lys-D-Ala-D-Ala)-di-trans,octa-cis-undecaprenyl diphosphate = [GlcNAc-(1-&gt;4)-Mur2Ac(oyl-L-Ala-gamma-D-Glu-L-Lys-D-Ala-D-Ala)](n+1)-di-trans,octa-cis-undecaprenyl diphosphate + di-trans,octa-cis-undecaprenyl diphosphate + H(+)</text>
        <dbReference type="Rhea" id="RHEA:23708"/>
        <dbReference type="Rhea" id="RHEA-COMP:9602"/>
        <dbReference type="Rhea" id="RHEA-COMP:9603"/>
        <dbReference type="ChEBI" id="CHEBI:15378"/>
        <dbReference type="ChEBI" id="CHEBI:58405"/>
        <dbReference type="ChEBI" id="CHEBI:60033"/>
        <dbReference type="ChEBI" id="CHEBI:78435"/>
        <dbReference type="EC" id="2.4.99.28"/>
    </reaction>
</comment>
<comment type="similarity">
    <text evidence="3">In the N-terminal section; belongs to the glycosyltransferase 51 family.</text>
</comment>
<dbReference type="GO" id="GO:0005886">
    <property type="term" value="C:plasma membrane"/>
    <property type="evidence" value="ECO:0007669"/>
    <property type="project" value="UniProtKB-SubCell"/>
</dbReference>
<comment type="caution">
    <text evidence="20">The sequence shown here is derived from an EMBL/GenBank/DDBJ whole genome shotgun (WGS) entry which is preliminary data.</text>
</comment>
<evidence type="ECO:0000256" key="16">
    <source>
        <dbReference type="ARBA" id="ARBA00049902"/>
    </source>
</evidence>
<dbReference type="Gene3D" id="3.40.710.10">
    <property type="entry name" value="DD-peptidase/beta-lactamase superfamily"/>
    <property type="match status" value="1"/>
</dbReference>
<evidence type="ECO:0000256" key="5">
    <source>
        <dbReference type="ARBA" id="ARBA00022645"/>
    </source>
</evidence>
<reference evidence="20 21" key="1">
    <citation type="journal article" date="2016" name="Environ. Microbiol.">
        <title>Genomic resolution of a cold subsurface aquifer community provides metabolic insights for novel microbes adapted to high CO concentrations.</title>
        <authorList>
            <person name="Probst A.J."/>
            <person name="Castelle C.J."/>
            <person name="Singh A."/>
            <person name="Brown C.T."/>
            <person name="Anantharaman K."/>
            <person name="Sharon I."/>
            <person name="Hug L.A."/>
            <person name="Burstein D."/>
            <person name="Emerson J.B."/>
            <person name="Thomas B.C."/>
            <person name="Banfield J.F."/>
        </authorList>
    </citation>
    <scope>NUCLEOTIDE SEQUENCE [LARGE SCALE GENOMIC DNA]</scope>
    <source>
        <strain evidence="20">CG1_02_37_22</strain>
    </source>
</reference>
<gene>
    <name evidence="20" type="ORF">AUJ73_04720</name>
</gene>
<dbReference type="InterPro" id="IPR012338">
    <property type="entry name" value="Beta-lactam/transpept-like"/>
</dbReference>
<dbReference type="PANTHER" id="PTHR32282">
    <property type="entry name" value="BINDING PROTEIN TRANSPEPTIDASE, PUTATIVE-RELATED"/>
    <property type="match status" value="1"/>
</dbReference>
<keyword evidence="8" id="KW-0808">Transferase</keyword>
<keyword evidence="10" id="KW-0133">Cell shape</keyword>
<dbReference type="NCBIfam" id="TIGR02074">
    <property type="entry name" value="PBP_1a_fam"/>
    <property type="match status" value="1"/>
</dbReference>
<feature type="compositionally biased region" description="Basic and acidic residues" evidence="17">
    <location>
        <begin position="850"/>
        <end position="864"/>
    </location>
</feature>
<evidence type="ECO:0000256" key="11">
    <source>
        <dbReference type="ARBA" id="ARBA00022984"/>
    </source>
</evidence>
<dbReference type="InterPro" id="IPR023346">
    <property type="entry name" value="Lysozyme-like_dom_sf"/>
</dbReference>
<evidence type="ECO:0000313" key="20">
    <source>
        <dbReference type="EMBL" id="OIO12965.1"/>
    </source>
</evidence>
<evidence type="ECO:0000256" key="13">
    <source>
        <dbReference type="ARBA" id="ARBA00023268"/>
    </source>
</evidence>
<organism evidence="20 21">
    <name type="scientific">Candidatus Gottesmanbacteria bacterium CG1_02_37_22</name>
    <dbReference type="NCBI Taxonomy" id="1805209"/>
    <lineage>
        <taxon>Bacteria</taxon>
        <taxon>Candidatus Gottesmaniibacteriota</taxon>
    </lineage>
</organism>
<name>A0A1J4TQL2_9BACT</name>
<evidence type="ECO:0000256" key="7">
    <source>
        <dbReference type="ARBA" id="ARBA00022676"/>
    </source>
</evidence>
<dbReference type="SUPFAM" id="SSF56601">
    <property type="entry name" value="beta-lactamase/transpeptidase-like"/>
    <property type="match status" value="1"/>
</dbReference>
<evidence type="ECO:0000256" key="4">
    <source>
        <dbReference type="ARBA" id="ARBA00022475"/>
    </source>
</evidence>
<keyword evidence="4" id="KW-1003">Cell membrane</keyword>
<evidence type="ECO:0000256" key="17">
    <source>
        <dbReference type="SAM" id="MobiDB-lite"/>
    </source>
</evidence>
<comment type="catalytic activity">
    <reaction evidence="15">
        <text>Preferential cleavage: (Ac)2-L-Lys-D-Ala-|-D-Ala. Also transpeptidation of peptidyl-alanyl moieties that are N-acyl substituents of D-alanine.</text>
        <dbReference type="EC" id="3.4.16.4"/>
    </reaction>
</comment>